<dbReference type="EMBL" id="JAPHNI010000399">
    <property type="protein sequence ID" value="KAJ8111518.1"/>
    <property type="molecule type" value="Genomic_DNA"/>
</dbReference>
<protein>
    <submittedName>
        <fullName evidence="1">Uncharacterized protein</fullName>
    </submittedName>
</protein>
<evidence type="ECO:0000313" key="1">
    <source>
        <dbReference type="EMBL" id="KAJ8111518.1"/>
    </source>
</evidence>
<sequence length="452" mass="50177">MEVAGLALAGLALIGPLTKCGIEVKETFKKIKSSRRDISKLADDTVIFAGLCTDFLQICANEHKAHADKSAPIKCLIAWIRKMLKALRKILQKVKALDQSPLSLQDKIIAYIEWFFSTSTVERLRANINFASVNIQGFTNVMFIEKINEELRMLKRALKQPSKHKEIEGDLGMSIGEKIDLLKKSIEIKTCVHETSKEKLKAAKSAVTEKPSRSYSDNFVPAIDKLFVFETSFNTFSEEVLPSRQPSRWVRRPKASSNQYAPRASTRPHTSTSSTSTGIDNASIPSASILSSRSDSTSRAACSSMSSNSSNPRNIPEPLTVQTPKDRQTLNGSTRTGTQAKEYFNDPKGTILSPPKAKVRDASASQQKEAHLGRHTITLNATEIVVNKRSLHMDDYQMGLRFFETLLNHEDKLDLLTRAIRAGVEDWDGIPGWVVQPSKGTTRTVTSSVRDV</sequence>
<gene>
    <name evidence="1" type="ORF">OPT61_g5914</name>
</gene>
<reference evidence="1" key="1">
    <citation type="submission" date="2022-11" db="EMBL/GenBank/DDBJ databases">
        <title>Genome Sequence of Boeremia exigua.</title>
        <authorList>
            <person name="Buettner E."/>
        </authorList>
    </citation>
    <scope>NUCLEOTIDE SEQUENCE</scope>
    <source>
        <strain evidence="1">CU02</strain>
    </source>
</reference>
<dbReference type="Proteomes" id="UP001153331">
    <property type="component" value="Unassembled WGS sequence"/>
</dbReference>
<name>A0ACC2I8P3_9PLEO</name>
<comment type="caution">
    <text evidence="1">The sequence shown here is derived from an EMBL/GenBank/DDBJ whole genome shotgun (WGS) entry which is preliminary data.</text>
</comment>
<proteinExistence type="predicted"/>
<evidence type="ECO:0000313" key="2">
    <source>
        <dbReference type="Proteomes" id="UP001153331"/>
    </source>
</evidence>
<accession>A0ACC2I8P3</accession>
<keyword evidence="2" id="KW-1185">Reference proteome</keyword>
<organism evidence="1 2">
    <name type="scientific">Boeremia exigua</name>
    <dbReference type="NCBI Taxonomy" id="749465"/>
    <lineage>
        <taxon>Eukaryota</taxon>
        <taxon>Fungi</taxon>
        <taxon>Dikarya</taxon>
        <taxon>Ascomycota</taxon>
        <taxon>Pezizomycotina</taxon>
        <taxon>Dothideomycetes</taxon>
        <taxon>Pleosporomycetidae</taxon>
        <taxon>Pleosporales</taxon>
        <taxon>Pleosporineae</taxon>
        <taxon>Didymellaceae</taxon>
        <taxon>Boeremia</taxon>
    </lineage>
</organism>